<gene>
    <name evidence="8" type="ORF">OS493_001170</name>
</gene>
<dbReference type="InterPro" id="IPR036236">
    <property type="entry name" value="Znf_C2H2_sf"/>
</dbReference>
<keyword evidence="1" id="KW-0479">Metal-binding</keyword>
<evidence type="ECO:0000256" key="1">
    <source>
        <dbReference type="ARBA" id="ARBA00022723"/>
    </source>
</evidence>
<keyword evidence="4" id="KW-0862">Zinc</keyword>
<dbReference type="OrthoDB" id="5988713at2759"/>
<evidence type="ECO:0000256" key="3">
    <source>
        <dbReference type="ARBA" id="ARBA00022771"/>
    </source>
</evidence>
<keyword evidence="9" id="KW-1185">Reference proteome</keyword>
<feature type="region of interest" description="Disordered" evidence="6">
    <location>
        <begin position="1"/>
        <end position="38"/>
    </location>
</feature>
<feature type="compositionally biased region" description="Basic residues" evidence="6">
    <location>
        <begin position="98"/>
        <end position="111"/>
    </location>
</feature>
<feature type="domain" description="C2H2-type" evidence="7">
    <location>
        <begin position="49"/>
        <end position="77"/>
    </location>
</feature>
<sequence length="263" mass="30568">MALTFPEEGSQEPVLNLLQSGAGRKRSAEDDVDVPTAKKTRYPAFGKIHECSHCGRLFNRTDSLKRHEKQAHERRAAQREYRCNACGETFRNMAPFRAHQKTAHTKPSTKKRPGEDDDSEPKPTKLKTTPIETKATPSSSWQEDPRAIIDLSEDQQSSVPEYRRHWHQIRTRFNRQNRLLDWYNYRLSSLQPQEIIRHLDQIFTDQSTGFKLNVSFGFILRNNETGELQYHYASRNNEQVFEEPFQIATAPDLDQVREALIAE</sequence>
<dbReference type="SMART" id="SM00355">
    <property type="entry name" value="ZnF_C2H2"/>
    <property type="match status" value="2"/>
</dbReference>
<proteinExistence type="predicted"/>
<reference evidence="8" key="1">
    <citation type="submission" date="2023-01" db="EMBL/GenBank/DDBJ databases">
        <title>Genome assembly of the deep-sea coral Lophelia pertusa.</title>
        <authorList>
            <person name="Herrera S."/>
            <person name="Cordes E."/>
        </authorList>
    </citation>
    <scope>NUCLEOTIDE SEQUENCE</scope>
    <source>
        <strain evidence="8">USNM1676648</strain>
        <tissue evidence="8">Polyp</tissue>
    </source>
</reference>
<dbReference type="SUPFAM" id="SSF57667">
    <property type="entry name" value="beta-beta-alpha zinc fingers"/>
    <property type="match status" value="1"/>
</dbReference>
<dbReference type="GO" id="GO:0043565">
    <property type="term" value="F:sequence-specific DNA binding"/>
    <property type="evidence" value="ECO:0007669"/>
    <property type="project" value="TreeGrafter"/>
</dbReference>
<keyword evidence="3 5" id="KW-0863">Zinc-finger</keyword>
<feature type="region of interest" description="Disordered" evidence="6">
    <location>
        <begin position="94"/>
        <end position="144"/>
    </location>
</feature>
<evidence type="ECO:0000256" key="4">
    <source>
        <dbReference type="ARBA" id="ARBA00022833"/>
    </source>
</evidence>
<evidence type="ECO:0000256" key="5">
    <source>
        <dbReference type="PROSITE-ProRule" id="PRU00042"/>
    </source>
</evidence>
<dbReference type="PROSITE" id="PS00028">
    <property type="entry name" value="ZINC_FINGER_C2H2_1"/>
    <property type="match status" value="2"/>
</dbReference>
<dbReference type="EMBL" id="MU825873">
    <property type="protein sequence ID" value="KAJ7387824.1"/>
    <property type="molecule type" value="Genomic_DNA"/>
</dbReference>
<comment type="caution">
    <text evidence="8">The sequence shown here is derived from an EMBL/GenBank/DDBJ whole genome shotgun (WGS) entry which is preliminary data.</text>
</comment>
<name>A0A9X0D7K2_9CNID</name>
<dbReference type="PROSITE" id="PS50157">
    <property type="entry name" value="ZINC_FINGER_C2H2_2"/>
    <property type="match status" value="2"/>
</dbReference>
<dbReference type="PANTHER" id="PTHR24408">
    <property type="entry name" value="ZINC FINGER PROTEIN"/>
    <property type="match status" value="1"/>
</dbReference>
<dbReference type="GO" id="GO:0008270">
    <property type="term" value="F:zinc ion binding"/>
    <property type="evidence" value="ECO:0007669"/>
    <property type="project" value="UniProtKB-KW"/>
</dbReference>
<keyword evidence="2" id="KW-0677">Repeat</keyword>
<dbReference type="GO" id="GO:0005634">
    <property type="term" value="C:nucleus"/>
    <property type="evidence" value="ECO:0007669"/>
    <property type="project" value="TreeGrafter"/>
</dbReference>
<protein>
    <recommendedName>
        <fullName evidence="7">C2H2-type domain-containing protein</fullName>
    </recommendedName>
</protein>
<dbReference type="PANTHER" id="PTHR24408:SF58">
    <property type="entry name" value="TRANSCRIPTION FACTOR (TFIIIA), PUTATIVE (AFU_ORTHOLOGUE AFUA_1G05150)-RELATED"/>
    <property type="match status" value="1"/>
</dbReference>
<evidence type="ECO:0000259" key="7">
    <source>
        <dbReference type="PROSITE" id="PS50157"/>
    </source>
</evidence>
<evidence type="ECO:0000256" key="2">
    <source>
        <dbReference type="ARBA" id="ARBA00022737"/>
    </source>
</evidence>
<dbReference type="AlphaFoldDB" id="A0A9X0D7K2"/>
<evidence type="ECO:0000313" key="9">
    <source>
        <dbReference type="Proteomes" id="UP001163046"/>
    </source>
</evidence>
<evidence type="ECO:0000256" key="6">
    <source>
        <dbReference type="SAM" id="MobiDB-lite"/>
    </source>
</evidence>
<dbReference type="Proteomes" id="UP001163046">
    <property type="component" value="Unassembled WGS sequence"/>
</dbReference>
<accession>A0A9X0D7K2</accession>
<organism evidence="8 9">
    <name type="scientific">Desmophyllum pertusum</name>
    <dbReference type="NCBI Taxonomy" id="174260"/>
    <lineage>
        <taxon>Eukaryota</taxon>
        <taxon>Metazoa</taxon>
        <taxon>Cnidaria</taxon>
        <taxon>Anthozoa</taxon>
        <taxon>Hexacorallia</taxon>
        <taxon>Scleractinia</taxon>
        <taxon>Caryophylliina</taxon>
        <taxon>Caryophylliidae</taxon>
        <taxon>Desmophyllum</taxon>
    </lineage>
</organism>
<dbReference type="Gene3D" id="3.30.160.60">
    <property type="entry name" value="Classic Zinc Finger"/>
    <property type="match status" value="2"/>
</dbReference>
<feature type="compositionally biased region" description="Polar residues" evidence="6">
    <location>
        <begin position="126"/>
        <end position="142"/>
    </location>
</feature>
<dbReference type="GO" id="GO:0000981">
    <property type="term" value="F:DNA-binding transcription factor activity, RNA polymerase II-specific"/>
    <property type="evidence" value="ECO:0007669"/>
    <property type="project" value="TreeGrafter"/>
</dbReference>
<dbReference type="Pfam" id="PF00096">
    <property type="entry name" value="zf-C2H2"/>
    <property type="match status" value="2"/>
</dbReference>
<evidence type="ECO:0000313" key="8">
    <source>
        <dbReference type="EMBL" id="KAJ7387824.1"/>
    </source>
</evidence>
<feature type="domain" description="C2H2-type" evidence="7">
    <location>
        <begin position="81"/>
        <end position="109"/>
    </location>
</feature>
<dbReference type="InterPro" id="IPR013087">
    <property type="entry name" value="Znf_C2H2_type"/>
</dbReference>